<name>A0ABP5I761_9ACTN</name>
<gene>
    <name evidence="2" type="ORF">GCM10009759_17390</name>
</gene>
<accession>A0ABP5I761</accession>
<comment type="caution">
    <text evidence="2">The sequence shown here is derived from an EMBL/GenBank/DDBJ whole genome shotgun (WGS) entry which is preliminary data.</text>
</comment>
<sequence length="202" mass="22153">MIPSITRYASTRDLLASAQQQARHRPGHPRVRIVAAWRPVAELPQPGTDELDALAADLDADLLRLRPERERRPGRERDVWHCTLRAHPDSPPLTDARWAEAARRVLAATGIAPGGDAPSCRWIALRVDSHEVRIIAPLARPDGRPPPPERDLSRAMAVCQLLDVESRRLAAAALPGPGTRPVRSTPAPTQMPACAPPARRSR</sequence>
<dbReference type="Proteomes" id="UP001500897">
    <property type="component" value="Unassembled WGS sequence"/>
</dbReference>
<feature type="region of interest" description="Disordered" evidence="1">
    <location>
        <begin position="170"/>
        <end position="202"/>
    </location>
</feature>
<protein>
    <submittedName>
        <fullName evidence="2">Uncharacterized protein</fullName>
    </submittedName>
</protein>
<organism evidence="2 3">
    <name type="scientific">Kitasatospora saccharophila</name>
    <dbReference type="NCBI Taxonomy" id="407973"/>
    <lineage>
        <taxon>Bacteria</taxon>
        <taxon>Bacillati</taxon>
        <taxon>Actinomycetota</taxon>
        <taxon>Actinomycetes</taxon>
        <taxon>Kitasatosporales</taxon>
        <taxon>Streptomycetaceae</taxon>
        <taxon>Kitasatospora</taxon>
    </lineage>
</organism>
<reference evidence="3" key="1">
    <citation type="journal article" date="2019" name="Int. J. Syst. Evol. Microbiol.">
        <title>The Global Catalogue of Microorganisms (GCM) 10K type strain sequencing project: providing services to taxonomists for standard genome sequencing and annotation.</title>
        <authorList>
            <consortium name="The Broad Institute Genomics Platform"/>
            <consortium name="The Broad Institute Genome Sequencing Center for Infectious Disease"/>
            <person name="Wu L."/>
            <person name="Ma J."/>
        </authorList>
    </citation>
    <scope>NUCLEOTIDE SEQUENCE [LARGE SCALE GENOMIC DNA]</scope>
    <source>
        <strain evidence="3">JCM 14559</strain>
    </source>
</reference>
<dbReference type="EMBL" id="BAAANS010000009">
    <property type="protein sequence ID" value="GAA2092077.1"/>
    <property type="molecule type" value="Genomic_DNA"/>
</dbReference>
<evidence type="ECO:0000313" key="2">
    <source>
        <dbReference type="EMBL" id="GAA2092077.1"/>
    </source>
</evidence>
<evidence type="ECO:0000256" key="1">
    <source>
        <dbReference type="SAM" id="MobiDB-lite"/>
    </source>
</evidence>
<evidence type="ECO:0000313" key="3">
    <source>
        <dbReference type="Proteomes" id="UP001500897"/>
    </source>
</evidence>
<proteinExistence type="predicted"/>
<keyword evidence="3" id="KW-1185">Reference proteome</keyword>
<dbReference type="RefSeq" id="WP_344551346.1">
    <property type="nucleotide sequence ID" value="NZ_BAAANS010000009.1"/>
</dbReference>